<reference evidence="3 4" key="1">
    <citation type="submission" date="2018-12" db="EMBL/GenBank/DDBJ databases">
        <title>First genome draft of Desulfovibrio legallis sp. nov.</title>
        <authorList>
            <person name="Ben Dhia O."/>
            <person name="Najjari A."/>
            <person name="Ferjani R."/>
            <person name="Fhoula I."/>
            <person name="Fardeau M.-L."/>
            <person name="Boudabbous A."/>
            <person name="Ouzari H.I."/>
        </authorList>
    </citation>
    <scope>NUCLEOTIDE SEQUENCE [LARGE SCALE GENOMIC DNA]</scope>
    <source>
        <strain evidence="3 4">H1T</strain>
    </source>
</reference>
<dbReference type="PANTHER" id="PTHR33449:SF1">
    <property type="entry name" value="NUCLEOID-ASSOCIATED PROTEIN YBAB"/>
    <property type="match status" value="1"/>
</dbReference>
<protein>
    <recommendedName>
        <fullName evidence="2">Nucleoid-associated protein EB812_02985</fullName>
    </recommendedName>
</protein>
<dbReference type="AlphaFoldDB" id="A0A6H3FE00"/>
<evidence type="ECO:0000256" key="1">
    <source>
        <dbReference type="ARBA" id="ARBA00023125"/>
    </source>
</evidence>
<dbReference type="HAMAP" id="MF_00274">
    <property type="entry name" value="DNA_YbaB_EbfC"/>
    <property type="match status" value="1"/>
</dbReference>
<dbReference type="InterPro" id="IPR036894">
    <property type="entry name" value="YbaB-like_sf"/>
</dbReference>
<comment type="similarity">
    <text evidence="2">Belongs to the YbaB/EbfC family.</text>
</comment>
<organism evidence="3 4">
    <name type="scientific">Desulfovibrio legallii</name>
    <dbReference type="NCBI Taxonomy" id="571438"/>
    <lineage>
        <taxon>Bacteria</taxon>
        <taxon>Pseudomonadati</taxon>
        <taxon>Thermodesulfobacteriota</taxon>
        <taxon>Desulfovibrionia</taxon>
        <taxon>Desulfovibrionales</taxon>
        <taxon>Desulfovibrionaceae</taxon>
        <taxon>Desulfovibrio</taxon>
    </lineage>
</organism>
<proteinExistence type="inferred from homology"/>
<dbReference type="GO" id="GO:0003677">
    <property type="term" value="F:DNA binding"/>
    <property type="evidence" value="ECO:0007669"/>
    <property type="project" value="UniProtKB-UniRule"/>
</dbReference>
<gene>
    <name evidence="3" type="ORF">EB812_02985</name>
</gene>
<evidence type="ECO:0000313" key="3">
    <source>
        <dbReference type="EMBL" id="TBH81073.1"/>
    </source>
</evidence>
<dbReference type="InterPro" id="IPR004401">
    <property type="entry name" value="YbaB/EbfC"/>
</dbReference>
<keyword evidence="4" id="KW-1185">Reference proteome</keyword>
<sequence length="103" mass="11260">MRNMNDILRQAQVMQQKIAKLQQEMGDHDFEAASGGGMVKAVVSGKQELRRLTIDPKALEGGDVEMLQDLIVAAVNEAGRIARESMEREMSSISGGIKLPGMF</sequence>
<dbReference type="Pfam" id="PF02575">
    <property type="entry name" value="YbaB_DNA_bd"/>
    <property type="match status" value="1"/>
</dbReference>
<dbReference type="Gene3D" id="3.30.1310.10">
    <property type="entry name" value="Nucleoid-associated protein YbaB-like domain"/>
    <property type="match status" value="1"/>
</dbReference>
<dbReference type="PANTHER" id="PTHR33449">
    <property type="entry name" value="NUCLEOID-ASSOCIATED PROTEIN YBAB"/>
    <property type="match status" value="1"/>
</dbReference>
<dbReference type="GO" id="GO:0005829">
    <property type="term" value="C:cytosol"/>
    <property type="evidence" value="ECO:0007669"/>
    <property type="project" value="TreeGrafter"/>
</dbReference>
<keyword evidence="1 2" id="KW-0238">DNA-binding</keyword>
<dbReference type="RefSeq" id="WP_118229858.1">
    <property type="nucleotide sequence ID" value="NZ_DBFBQU010000038.1"/>
</dbReference>
<comment type="subcellular location">
    <subcellularLocation>
        <location evidence="2">Cytoplasm</location>
        <location evidence="2">Nucleoid</location>
    </subcellularLocation>
</comment>
<dbReference type="NCBIfam" id="TIGR00103">
    <property type="entry name" value="DNA_YbaB_EbfC"/>
    <property type="match status" value="1"/>
</dbReference>
<dbReference type="Proteomes" id="UP000292919">
    <property type="component" value="Unassembled WGS sequence"/>
</dbReference>
<name>A0A6H3FE00_9BACT</name>
<evidence type="ECO:0000256" key="2">
    <source>
        <dbReference type="HAMAP-Rule" id="MF_00274"/>
    </source>
</evidence>
<keyword evidence="2" id="KW-0963">Cytoplasm</keyword>
<comment type="function">
    <text evidence="2">Binds to DNA and alters its conformation. May be involved in regulation of gene expression, nucleoid organization and DNA protection.</text>
</comment>
<dbReference type="SUPFAM" id="SSF82607">
    <property type="entry name" value="YbaB-like"/>
    <property type="match status" value="1"/>
</dbReference>
<dbReference type="PIRSF" id="PIRSF004555">
    <property type="entry name" value="UCP004555"/>
    <property type="match status" value="1"/>
</dbReference>
<comment type="subunit">
    <text evidence="2">Homodimer.</text>
</comment>
<evidence type="ECO:0000313" key="4">
    <source>
        <dbReference type="Proteomes" id="UP000292919"/>
    </source>
</evidence>
<dbReference type="GO" id="GO:0043590">
    <property type="term" value="C:bacterial nucleoid"/>
    <property type="evidence" value="ECO:0007669"/>
    <property type="project" value="UniProtKB-UniRule"/>
</dbReference>
<dbReference type="EMBL" id="SIXC01000003">
    <property type="protein sequence ID" value="TBH81073.1"/>
    <property type="molecule type" value="Genomic_DNA"/>
</dbReference>
<accession>A0A6H3FE00</accession>
<comment type="caution">
    <text evidence="3">The sequence shown here is derived from an EMBL/GenBank/DDBJ whole genome shotgun (WGS) entry which is preliminary data.</text>
</comment>